<dbReference type="Gene3D" id="1.50.10.10">
    <property type="match status" value="1"/>
</dbReference>
<dbReference type="Proteomes" id="UP001220610">
    <property type="component" value="Chromosome"/>
</dbReference>
<dbReference type="SUPFAM" id="SSF48208">
    <property type="entry name" value="Six-hairpin glycosidases"/>
    <property type="match status" value="1"/>
</dbReference>
<dbReference type="InterPro" id="IPR008928">
    <property type="entry name" value="6-hairpin_glycosidase_sf"/>
</dbReference>
<dbReference type="InterPro" id="IPR052043">
    <property type="entry name" value="PolySaccharide_Degr_Enz"/>
</dbReference>
<name>A0AAJ5WPG5_9BACT</name>
<dbReference type="PANTHER" id="PTHR33886">
    <property type="entry name" value="UNSATURATED RHAMNOGALACTURONAN HYDROLASE (EUROFUNG)"/>
    <property type="match status" value="1"/>
</dbReference>
<keyword evidence="1 3" id="KW-0378">Hydrolase</keyword>
<organism evidence="3 4">
    <name type="scientific">Candidatus Pseudobacter hemicellulosilyticus</name>
    <dbReference type="NCBI Taxonomy" id="3121375"/>
    <lineage>
        <taxon>Bacteria</taxon>
        <taxon>Pseudomonadati</taxon>
        <taxon>Bacteroidota</taxon>
        <taxon>Chitinophagia</taxon>
        <taxon>Chitinophagales</taxon>
        <taxon>Chitinophagaceae</taxon>
        <taxon>Pseudobacter</taxon>
    </lineage>
</organism>
<sequence length="614" mass="69896">MNQPFTLLFAALLTSAAYGQQTASPALPLSEPPAAPLTLIRTVADKIIRETPFQFQLVLPANNVDFDFVKHVDLGRTYGLGKPCVAYALSQLESRSDTAFTVQVSHNDGLKIWINDQVVYERSGDRSVNVTPRERDIRLEYAFPVKLKKGHNRILVKSETRGKEWIFYLQPKGSLIEERIPGCPVLSLQQLPLVSAEVASLSNWLVIGPFANPEKNGRRTGLQTVYGPEKEFSIGQLYQQNGRDLSWTIPKVEVFADVINPRPYWGTYYNWNYHTGGVAWAMAHLSEVTGEKRYDDYSKRWTDFMLEKKPFIGYQVNTLNGFQSTHHHLFNTPLLDFTAAPALPFIYRINRDKQFSNRSAYVQFVSGIKDYVLKEQIRLPDGGNFTRETPRKYTTWVDDMFMSIPFIVQAALGAPSAREKDSLLNEAARQVLAFNEQVFDKTVNLYRHARYSTDNAAMPYWSRANGWGIWATTEVLENLPAQNPYRTKIMEYFVRHVDALVKWQNPQTGYWHNVLDRPDSYEEVSGTAIFTMAIARGINEGWLSREKYMPVALLGWKAIAASVEPDGTVHNICVGTMSSEDVNYYMTRPKIDDDSHGIIGLVFAAIEMDKLLKR</sequence>
<dbReference type="Pfam" id="PF07470">
    <property type="entry name" value="Glyco_hydro_88"/>
    <property type="match status" value="1"/>
</dbReference>
<feature type="chain" id="PRO_5042573125" evidence="2">
    <location>
        <begin position="20"/>
        <end position="614"/>
    </location>
</feature>
<dbReference type="GO" id="GO:0005975">
    <property type="term" value="P:carbohydrate metabolic process"/>
    <property type="evidence" value="ECO:0007669"/>
    <property type="project" value="InterPro"/>
</dbReference>
<evidence type="ECO:0000313" key="3">
    <source>
        <dbReference type="EMBL" id="WEK34869.1"/>
    </source>
</evidence>
<feature type="signal peptide" evidence="2">
    <location>
        <begin position="1"/>
        <end position="19"/>
    </location>
</feature>
<dbReference type="EMBL" id="CP119311">
    <property type="protein sequence ID" value="WEK34869.1"/>
    <property type="molecule type" value="Genomic_DNA"/>
</dbReference>
<evidence type="ECO:0000256" key="1">
    <source>
        <dbReference type="ARBA" id="ARBA00022801"/>
    </source>
</evidence>
<dbReference type="GO" id="GO:0016787">
    <property type="term" value="F:hydrolase activity"/>
    <property type="evidence" value="ECO:0007669"/>
    <property type="project" value="UniProtKB-KW"/>
</dbReference>
<dbReference type="AlphaFoldDB" id="A0AAJ5WPG5"/>
<evidence type="ECO:0000313" key="4">
    <source>
        <dbReference type="Proteomes" id="UP001220610"/>
    </source>
</evidence>
<dbReference type="InterPro" id="IPR012341">
    <property type="entry name" value="6hp_glycosidase-like_sf"/>
</dbReference>
<evidence type="ECO:0000256" key="2">
    <source>
        <dbReference type="SAM" id="SignalP"/>
    </source>
</evidence>
<keyword evidence="2" id="KW-0732">Signal</keyword>
<dbReference type="InterPro" id="IPR010905">
    <property type="entry name" value="Glyco_hydro_88"/>
</dbReference>
<gene>
    <name evidence="3" type="ORF">P0Y53_20470</name>
</gene>
<protein>
    <submittedName>
        <fullName evidence="3">Glycoside hydrolase family 88 protein</fullName>
    </submittedName>
</protein>
<proteinExistence type="predicted"/>
<dbReference type="PANTHER" id="PTHR33886:SF8">
    <property type="entry name" value="UNSATURATED RHAMNOGALACTURONAN HYDROLASE (EUROFUNG)"/>
    <property type="match status" value="1"/>
</dbReference>
<accession>A0AAJ5WPG5</accession>
<reference evidence="3" key="1">
    <citation type="submission" date="2023-03" db="EMBL/GenBank/DDBJ databases">
        <title>Andean soil-derived lignocellulolytic bacterial consortium as a source of novel taxa and putative plastic-active enzymes.</title>
        <authorList>
            <person name="Diaz-Garcia L."/>
            <person name="Chuvochina M."/>
            <person name="Feuerriegel G."/>
            <person name="Bunk B."/>
            <person name="Sproer C."/>
            <person name="Streit W.R."/>
            <person name="Rodriguez L.M."/>
            <person name="Overmann J."/>
            <person name="Jimenez D.J."/>
        </authorList>
    </citation>
    <scope>NUCLEOTIDE SEQUENCE</scope>
    <source>
        <strain evidence="3">MAG 7</strain>
    </source>
</reference>